<dbReference type="GO" id="GO:0005739">
    <property type="term" value="C:mitochondrion"/>
    <property type="evidence" value="ECO:0007669"/>
    <property type="project" value="TreeGrafter"/>
</dbReference>
<keyword evidence="3" id="KW-1185">Reference proteome</keyword>
<dbReference type="SUPFAM" id="SSF56601">
    <property type="entry name" value="beta-lactamase/transpeptidase-like"/>
    <property type="match status" value="1"/>
</dbReference>
<dbReference type="EMBL" id="OC937792">
    <property type="protein sequence ID" value="CAD7661254.1"/>
    <property type="molecule type" value="Genomic_DNA"/>
</dbReference>
<dbReference type="GO" id="GO:0006508">
    <property type="term" value="P:proteolysis"/>
    <property type="evidence" value="ECO:0007669"/>
    <property type="project" value="TreeGrafter"/>
</dbReference>
<dbReference type="EMBL" id="CAJPVJ010022967">
    <property type="protein sequence ID" value="CAG2178390.1"/>
    <property type="molecule type" value="Genomic_DNA"/>
</dbReference>
<organism evidence="2">
    <name type="scientific">Oppiella nova</name>
    <dbReference type="NCBI Taxonomy" id="334625"/>
    <lineage>
        <taxon>Eukaryota</taxon>
        <taxon>Metazoa</taxon>
        <taxon>Ecdysozoa</taxon>
        <taxon>Arthropoda</taxon>
        <taxon>Chelicerata</taxon>
        <taxon>Arachnida</taxon>
        <taxon>Acari</taxon>
        <taxon>Acariformes</taxon>
        <taxon>Sarcoptiformes</taxon>
        <taxon>Oribatida</taxon>
        <taxon>Brachypylina</taxon>
        <taxon>Oppioidea</taxon>
        <taxon>Oppiidae</taxon>
        <taxon>Oppiella</taxon>
    </lineage>
</organism>
<dbReference type="GO" id="GO:0008233">
    <property type="term" value="F:peptidase activity"/>
    <property type="evidence" value="ECO:0007669"/>
    <property type="project" value="TreeGrafter"/>
</dbReference>
<sequence>MTLGQVMSHSAGLKVTDLLKDFQMIYDFKNVSQSLVQFKDEPLLSEPGTQYNYSNYGYQVVGAIIESVIHEEYFNAINKMFEELKMNSTFCETSDMIIKHRVHDYLKSDYPILPDPTKNASEVHLMNALVIDDLLAMEAQWPAGEYLKSSTVKQIWDPVIEKFRNKYGLSKEAHGWAVTELDRPIVCQNKCQMPSTISRFIWKTGGLTGVTNILMILPDQDIIVALLTNTSDMQDDIVEAALMVAKEFMN</sequence>
<proteinExistence type="predicted"/>
<evidence type="ECO:0000313" key="3">
    <source>
        <dbReference type="Proteomes" id="UP000728032"/>
    </source>
</evidence>
<evidence type="ECO:0000259" key="1">
    <source>
        <dbReference type="Pfam" id="PF00144"/>
    </source>
</evidence>
<dbReference type="InterPro" id="IPR001466">
    <property type="entry name" value="Beta-lactam-related"/>
</dbReference>
<dbReference type="Pfam" id="PF00144">
    <property type="entry name" value="Beta-lactamase"/>
    <property type="match status" value="1"/>
</dbReference>
<dbReference type="InterPro" id="IPR012338">
    <property type="entry name" value="Beta-lactam/transpept-like"/>
</dbReference>
<dbReference type="Proteomes" id="UP000728032">
    <property type="component" value="Unassembled WGS sequence"/>
</dbReference>
<protein>
    <recommendedName>
        <fullName evidence="1">Beta-lactamase-related domain-containing protein</fullName>
    </recommendedName>
</protein>
<dbReference type="InterPro" id="IPR052794">
    <property type="entry name" value="Mito_Ser_Protease_LACTB"/>
</dbReference>
<dbReference type="Gene3D" id="3.40.710.10">
    <property type="entry name" value="DD-peptidase/beta-lactamase superfamily"/>
    <property type="match status" value="1"/>
</dbReference>
<dbReference type="OrthoDB" id="5946976at2759"/>
<dbReference type="PANTHER" id="PTHR46520">
    <property type="entry name" value="SERINE BETA-LACTAMASE-LIKE PROTEIN LACTB, MITOCHONDRIAL"/>
    <property type="match status" value="1"/>
</dbReference>
<name>A0A7R9QXU9_9ACAR</name>
<dbReference type="PANTHER" id="PTHR46520:SF1">
    <property type="entry name" value="SERINE BETA-LACTAMASE-LIKE PROTEIN LACTB, MITOCHONDRIAL"/>
    <property type="match status" value="1"/>
</dbReference>
<feature type="domain" description="Beta-lactamase-related" evidence="1">
    <location>
        <begin position="1"/>
        <end position="242"/>
    </location>
</feature>
<reference evidence="2" key="1">
    <citation type="submission" date="2020-11" db="EMBL/GenBank/DDBJ databases">
        <authorList>
            <person name="Tran Van P."/>
        </authorList>
    </citation>
    <scope>NUCLEOTIDE SEQUENCE</scope>
</reference>
<accession>A0A7R9QXU9</accession>
<evidence type="ECO:0000313" key="2">
    <source>
        <dbReference type="EMBL" id="CAD7661254.1"/>
    </source>
</evidence>
<gene>
    <name evidence="2" type="ORF">ONB1V03_LOCUS17815</name>
</gene>
<dbReference type="GO" id="GO:0019216">
    <property type="term" value="P:regulation of lipid metabolic process"/>
    <property type="evidence" value="ECO:0007669"/>
    <property type="project" value="TreeGrafter"/>
</dbReference>
<dbReference type="AlphaFoldDB" id="A0A7R9QXU9"/>